<evidence type="ECO:0000313" key="9">
    <source>
        <dbReference type="Proteomes" id="UP001204798"/>
    </source>
</evidence>
<evidence type="ECO:0000256" key="4">
    <source>
        <dbReference type="ARBA" id="ARBA00035259"/>
    </source>
</evidence>
<dbReference type="PANTHER" id="PTHR21569">
    <property type="entry name" value="RIBOSOMAL PROTEIN S9"/>
    <property type="match status" value="1"/>
</dbReference>
<organism evidence="8 9">
    <name type="scientific">Candidatus Fervidibacter sacchari</name>
    <dbReference type="NCBI Taxonomy" id="1448929"/>
    <lineage>
        <taxon>Bacteria</taxon>
        <taxon>Candidatus Fervidibacterota</taxon>
        <taxon>Candidatus Fervidibacter</taxon>
    </lineage>
</organism>
<comment type="similarity">
    <text evidence="1 5 6">Belongs to the universal ribosomal protein uS9 family.</text>
</comment>
<dbReference type="GO" id="GO:0005840">
    <property type="term" value="C:ribosome"/>
    <property type="evidence" value="ECO:0007669"/>
    <property type="project" value="UniProtKB-KW"/>
</dbReference>
<keyword evidence="3 5" id="KW-0687">Ribonucleoprotein</keyword>
<dbReference type="HAMAP" id="MF_00532_B">
    <property type="entry name" value="Ribosomal_uS9_B"/>
    <property type="match status" value="1"/>
</dbReference>
<protein>
    <recommendedName>
        <fullName evidence="4 5">Small ribosomal subunit protein uS9</fullName>
    </recommendedName>
</protein>
<dbReference type="InterPro" id="IPR014721">
    <property type="entry name" value="Ribsml_uS5_D2-typ_fold_subgr"/>
</dbReference>
<keyword evidence="2 5" id="KW-0689">Ribosomal protein</keyword>
<accession>A0ABT2ETW1</accession>
<feature type="region of interest" description="Disordered" evidence="7">
    <location>
        <begin position="183"/>
        <end position="205"/>
    </location>
</feature>
<dbReference type="EMBL" id="JANUCP010000007">
    <property type="protein sequence ID" value="MCS3920876.1"/>
    <property type="molecule type" value="Genomic_DNA"/>
</dbReference>
<dbReference type="SUPFAM" id="SSF54211">
    <property type="entry name" value="Ribosomal protein S5 domain 2-like"/>
    <property type="match status" value="1"/>
</dbReference>
<dbReference type="Proteomes" id="UP001204798">
    <property type="component" value="Unassembled WGS sequence"/>
</dbReference>
<reference evidence="8 9" key="1">
    <citation type="submission" date="2022-08" db="EMBL/GenBank/DDBJ databases">
        <title>Bacterial and archaeal communities from various locations to study Microbial Dark Matter (Phase II).</title>
        <authorList>
            <person name="Stepanauskas R."/>
        </authorList>
    </citation>
    <scope>NUCLEOTIDE SEQUENCE [LARGE SCALE GENOMIC DNA]</scope>
    <source>
        <strain evidence="8 9">PD1</strain>
    </source>
</reference>
<dbReference type="InterPro" id="IPR020568">
    <property type="entry name" value="Ribosomal_Su5_D2-typ_SF"/>
</dbReference>
<evidence type="ECO:0000256" key="5">
    <source>
        <dbReference type="HAMAP-Rule" id="MF_00532"/>
    </source>
</evidence>
<name>A0ABT2ETW1_9BACT</name>
<evidence type="ECO:0000313" key="8">
    <source>
        <dbReference type="EMBL" id="MCS3920876.1"/>
    </source>
</evidence>
<dbReference type="InterPro" id="IPR020574">
    <property type="entry name" value="Ribosomal_uS9_CS"/>
</dbReference>
<evidence type="ECO:0000256" key="1">
    <source>
        <dbReference type="ARBA" id="ARBA00005251"/>
    </source>
</evidence>
<dbReference type="NCBIfam" id="NF001099">
    <property type="entry name" value="PRK00132.1"/>
    <property type="match status" value="1"/>
</dbReference>
<feature type="compositionally biased region" description="Basic residues" evidence="7">
    <location>
        <begin position="186"/>
        <end position="205"/>
    </location>
</feature>
<dbReference type="InterPro" id="IPR023035">
    <property type="entry name" value="Ribosomal_uS9_bac/plastid"/>
</dbReference>
<gene>
    <name evidence="5" type="primary">rpsI</name>
    <name evidence="8" type="ORF">M2350_003313</name>
</gene>
<proteinExistence type="inferred from homology"/>
<dbReference type="Gene3D" id="3.30.230.10">
    <property type="match status" value="1"/>
</dbReference>
<keyword evidence="9" id="KW-1185">Reference proteome</keyword>
<feature type="region of interest" description="Disordered" evidence="7">
    <location>
        <begin position="1"/>
        <end position="56"/>
    </location>
</feature>
<dbReference type="PROSITE" id="PS00360">
    <property type="entry name" value="RIBOSOMAL_S9"/>
    <property type="match status" value="1"/>
</dbReference>
<comment type="caution">
    <text evidence="8">The sequence shown here is derived from an EMBL/GenBank/DDBJ whole genome shotgun (WGS) entry which is preliminary data.</text>
</comment>
<evidence type="ECO:0000256" key="6">
    <source>
        <dbReference type="RuleBase" id="RU003815"/>
    </source>
</evidence>
<dbReference type="InterPro" id="IPR000754">
    <property type="entry name" value="Ribosomal_uS9"/>
</dbReference>
<sequence length="205" mass="22793">MEQQVPVTPESESMGELTTSQEVERQALEGQEAQTTPAESTSAPVEGTGSGLLSPVALPTQPIKKREGKVDITPKGEIRFYATGRRKEAVARVWLIPGGTGQIVVNDRPLLEYLTRISLYEEVIEPFKVTNTLGMFDVKATAKGGGLHGQAGALRHGIARALVVWNEELRPVLRRHGLLTRDPRAKERKKYGRKRARRGFQFRKR</sequence>
<dbReference type="Pfam" id="PF00380">
    <property type="entry name" value="Ribosomal_S9"/>
    <property type="match status" value="1"/>
</dbReference>
<evidence type="ECO:0000256" key="3">
    <source>
        <dbReference type="ARBA" id="ARBA00023274"/>
    </source>
</evidence>
<dbReference type="PANTHER" id="PTHR21569:SF1">
    <property type="entry name" value="SMALL RIBOSOMAL SUBUNIT PROTEIN US9M"/>
    <property type="match status" value="1"/>
</dbReference>
<evidence type="ECO:0000256" key="2">
    <source>
        <dbReference type="ARBA" id="ARBA00022980"/>
    </source>
</evidence>
<feature type="compositionally biased region" description="Polar residues" evidence="7">
    <location>
        <begin position="32"/>
        <end position="43"/>
    </location>
</feature>
<evidence type="ECO:0000256" key="7">
    <source>
        <dbReference type="SAM" id="MobiDB-lite"/>
    </source>
</evidence>